<reference evidence="1 2" key="1">
    <citation type="submission" date="2019-09" db="EMBL/GenBank/DDBJ databases">
        <title>Bacillus ochoae sp. nov., Paenibacillus whitsoniae sp. nov., Paenibacillus spiritus sp. nov. Isolated from the Mars Exploration Rover during spacecraft assembly.</title>
        <authorList>
            <person name="Seuylemezian A."/>
            <person name="Vaishampayan P."/>
        </authorList>
    </citation>
    <scope>NUCLEOTIDE SEQUENCE [LARGE SCALE GENOMIC DNA]</scope>
    <source>
        <strain evidence="1 2">MER_111</strain>
    </source>
</reference>
<name>A0A5J5GEC4_9BACL</name>
<dbReference type="EMBL" id="VYKK01000005">
    <property type="protein sequence ID" value="KAA9006330.1"/>
    <property type="molecule type" value="Genomic_DNA"/>
</dbReference>
<proteinExistence type="predicted"/>
<dbReference type="RefSeq" id="WP_150457161.1">
    <property type="nucleotide sequence ID" value="NZ_VYKK01000005.1"/>
</dbReference>
<evidence type="ECO:0000313" key="1">
    <source>
        <dbReference type="EMBL" id="KAA9006330.1"/>
    </source>
</evidence>
<accession>A0A5J5GEC4</accession>
<dbReference type="OrthoDB" id="2051994at2"/>
<organism evidence="1 2">
    <name type="scientific">Paenibacillus spiritus</name>
    <dbReference type="NCBI Taxonomy" id="2496557"/>
    <lineage>
        <taxon>Bacteria</taxon>
        <taxon>Bacillati</taxon>
        <taxon>Bacillota</taxon>
        <taxon>Bacilli</taxon>
        <taxon>Bacillales</taxon>
        <taxon>Paenibacillaceae</taxon>
        <taxon>Paenibacillus</taxon>
    </lineage>
</organism>
<gene>
    <name evidence="1" type="ORF">F4V43_05040</name>
</gene>
<dbReference type="AlphaFoldDB" id="A0A5J5GEC4"/>
<keyword evidence="2" id="KW-1185">Reference proteome</keyword>
<evidence type="ECO:0000313" key="2">
    <source>
        <dbReference type="Proteomes" id="UP000367750"/>
    </source>
</evidence>
<protein>
    <submittedName>
        <fullName evidence="1">Uncharacterized protein</fullName>
    </submittedName>
</protein>
<sequence>MTKIIDLTAPIDKYGGKVGVFKLKSHIKEYYEIIHEYLFGIITPFSPDFKKHAYLQSPFEMVYVIAECIQLTFSTFNGKLMKVTVLEGYKGYFKGIINIGMSVTELKNLEPALVYDEQAECYKYSGLKGLSIICDPYDRFIESISIYIEEWDEEEDFYKIEKIKKGEW</sequence>
<dbReference type="Proteomes" id="UP000367750">
    <property type="component" value="Unassembled WGS sequence"/>
</dbReference>
<comment type="caution">
    <text evidence="1">The sequence shown here is derived from an EMBL/GenBank/DDBJ whole genome shotgun (WGS) entry which is preliminary data.</text>
</comment>